<accession>A0A1F4VCV9</accession>
<proteinExistence type="predicted"/>
<dbReference type="AlphaFoldDB" id="A0A1F4VCV9"/>
<reference evidence="2 3" key="1">
    <citation type="journal article" date="2016" name="Nat. Commun.">
        <title>Thousands of microbial genomes shed light on interconnected biogeochemical processes in an aquifer system.</title>
        <authorList>
            <person name="Anantharaman K."/>
            <person name="Brown C.T."/>
            <person name="Hug L.A."/>
            <person name="Sharon I."/>
            <person name="Castelle C.J."/>
            <person name="Probst A.J."/>
            <person name="Thomas B.C."/>
            <person name="Singh A."/>
            <person name="Wilkins M.J."/>
            <person name="Karaoz U."/>
            <person name="Brodie E.L."/>
            <person name="Williams K.H."/>
            <person name="Hubbard S.S."/>
            <person name="Banfield J.F."/>
        </authorList>
    </citation>
    <scope>NUCLEOTIDE SEQUENCE [LARGE SCALE GENOMIC DNA]</scope>
</reference>
<gene>
    <name evidence="2" type="ORF">A3A78_03590</name>
</gene>
<evidence type="ECO:0000313" key="3">
    <source>
        <dbReference type="Proteomes" id="UP000176504"/>
    </source>
</evidence>
<organism evidence="2 3">
    <name type="scientific">candidate division WWE3 bacterium RIFCSPLOWO2_01_FULL_41_18</name>
    <dbReference type="NCBI Taxonomy" id="1802625"/>
    <lineage>
        <taxon>Bacteria</taxon>
        <taxon>Katanobacteria</taxon>
    </lineage>
</organism>
<evidence type="ECO:0000256" key="1">
    <source>
        <dbReference type="SAM" id="MobiDB-lite"/>
    </source>
</evidence>
<protein>
    <submittedName>
        <fullName evidence="2">Uncharacterized protein</fullName>
    </submittedName>
</protein>
<dbReference type="EMBL" id="MEVI01000003">
    <property type="protein sequence ID" value="OGC55035.1"/>
    <property type="molecule type" value="Genomic_DNA"/>
</dbReference>
<feature type="compositionally biased region" description="Basic and acidic residues" evidence="1">
    <location>
        <begin position="72"/>
        <end position="96"/>
    </location>
</feature>
<name>A0A1F4VCV9_UNCKA</name>
<dbReference type="Proteomes" id="UP000176504">
    <property type="component" value="Unassembled WGS sequence"/>
</dbReference>
<feature type="region of interest" description="Disordered" evidence="1">
    <location>
        <begin position="59"/>
        <end position="96"/>
    </location>
</feature>
<sequence length="96" mass="10837">MEKIELSEYIEKVLSDVEKGSGNRYISSDVDFEVKIEKIEKLEAGLKAYIANAGGEQTKGETHTVKFSVRPNQHESHSAGIVRRNDDSDKDWRIGQ</sequence>
<comment type="caution">
    <text evidence="2">The sequence shown here is derived from an EMBL/GenBank/DDBJ whole genome shotgun (WGS) entry which is preliminary data.</text>
</comment>
<evidence type="ECO:0000313" key="2">
    <source>
        <dbReference type="EMBL" id="OGC55035.1"/>
    </source>
</evidence>